<evidence type="ECO:0000313" key="1">
    <source>
        <dbReference type="EMBL" id="EWS78335.1"/>
    </source>
</evidence>
<gene>
    <name evidence="1" type="ORF">AF72_05940</name>
</gene>
<sequence>MNVEYEIDGINESIDRSETVIKLVPSDQLERDIRSDRATCALTCSVMFVLLHECIEITLNVF</sequence>
<dbReference type="Proteomes" id="UP000020406">
    <property type="component" value="Unassembled WGS sequence"/>
</dbReference>
<dbReference type="AlphaFoldDB" id="Z9JIU6"/>
<evidence type="ECO:0000313" key="2">
    <source>
        <dbReference type="Proteomes" id="UP000020406"/>
    </source>
</evidence>
<proteinExistence type="predicted"/>
<organism evidence="1 2">
    <name type="scientific">Xylella taiwanensis</name>
    <dbReference type="NCBI Taxonomy" id="1444770"/>
    <lineage>
        <taxon>Bacteria</taxon>
        <taxon>Pseudomonadati</taxon>
        <taxon>Pseudomonadota</taxon>
        <taxon>Gammaproteobacteria</taxon>
        <taxon>Lysobacterales</taxon>
        <taxon>Lysobacteraceae</taxon>
        <taxon>Xylella</taxon>
    </lineage>
</organism>
<name>Z9JIU6_9GAMM</name>
<comment type="caution">
    <text evidence="1">The sequence shown here is derived from an EMBL/GenBank/DDBJ whole genome shotgun (WGS) entry which is preliminary data.</text>
</comment>
<reference evidence="1 2" key="1">
    <citation type="journal article" date="2014" name="Genome Announc.">
        <title>Draft Genome Sequence of Xylella fastidiosa Pear Leaf Scorch Strain in Taiwan.</title>
        <authorList>
            <person name="Su C.C."/>
            <person name="Deng W.L."/>
            <person name="Jan F.J."/>
            <person name="Chang C.J."/>
            <person name="Huang H."/>
            <person name="Chen J."/>
        </authorList>
    </citation>
    <scope>NUCLEOTIDE SEQUENCE [LARGE SCALE GENOMIC DNA]</scope>
    <source>
        <strain evidence="1 2">PLS229</strain>
    </source>
</reference>
<dbReference type="EMBL" id="JDSQ01000008">
    <property type="protein sequence ID" value="EWS78335.1"/>
    <property type="molecule type" value="Genomic_DNA"/>
</dbReference>
<accession>Z9JIU6</accession>
<protein>
    <submittedName>
        <fullName evidence="1">Uncharacterized protein</fullName>
    </submittedName>
</protein>